<accession>A0ABV9QHQ5</accession>
<reference evidence="3" key="1">
    <citation type="journal article" date="2019" name="Int. J. Syst. Evol. Microbiol.">
        <title>The Global Catalogue of Microorganisms (GCM) 10K type strain sequencing project: providing services to taxonomists for standard genome sequencing and annotation.</title>
        <authorList>
            <consortium name="The Broad Institute Genomics Platform"/>
            <consortium name="The Broad Institute Genome Sequencing Center for Infectious Disease"/>
            <person name="Wu L."/>
            <person name="Ma J."/>
        </authorList>
    </citation>
    <scope>NUCLEOTIDE SEQUENCE [LARGE SCALE GENOMIC DNA]</scope>
    <source>
        <strain evidence="3">CCUG 49452</strain>
    </source>
</reference>
<evidence type="ECO:0000313" key="3">
    <source>
        <dbReference type="Proteomes" id="UP001596001"/>
    </source>
</evidence>
<protein>
    <submittedName>
        <fullName evidence="2">Spherulation-specific family 4 protein</fullName>
    </submittedName>
</protein>
<name>A0ABV9QHQ5_9BURK</name>
<feature type="chain" id="PRO_5045770744" evidence="1">
    <location>
        <begin position="23"/>
        <end position="386"/>
    </location>
</feature>
<sequence>MPRFFALQRTTAALCVVLLTSACGGGSDIAPNVVVEITAPSGDSPVFELQTPLSVEATVAVNTLTAPDDTPVHFSSSAGLFAPATASTRNGQAHSALWGTVPGPHTLRAEAEVAGVRTGNTKSFYLRHTPAPLEVLVPAYFYPSTGSGWTLLASSVAAHPGLKVTAILNPNNGIFSTADRRYVEAAGNFVHAGGQLLGYVHTSYGTGVRSLSDVQTNIDRYLELYGRDLISGIFLDEMSGQSSTLDFYRQVYHYIKAKDPSLRVVGNPGTIPATDMAGVSDALITFEGTAADFAHYDPRKKGGWLYTLSNNRQGTLLHSASSCTAMQTALRTAASTQTNSGLVYVTHRPYDYATNTGNPWASLPSYWTELLDSVQALNQGQPLPSC</sequence>
<dbReference type="EMBL" id="JBHSHJ010000006">
    <property type="protein sequence ID" value="MFC4789222.1"/>
    <property type="molecule type" value="Genomic_DNA"/>
</dbReference>
<organism evidence="2 3">
    <name type="scientific">Giesbergeria sinuosa</name>
    <dbReference type="NCBI Taxonomy" id="80883"/>
    <lineage>
        <taxon>Bacteria</taxon>
        <taxon>Pseudomonadati</taxon>
        <taxon>Pseudomonadota</taxon>
        <taxon>Betaproteobacteria</taxon>
        <taxon>Burkholderiales</taxon>
        <taxon>Comamonadaceae</taxon>
        <taxon>Giesbergeria</taxon>
    </lineage>
</organism>
<keyword evidence="3" id="KW-1185">Reference proteome</keyword>
<dbReference type="PROSITE" id="PS51257">
    <property type="entry name" value="PROKAR_LIPOPROTEIN"/>
    <property type="match status" value="1"/>
</dbReference>
<comment type="caution">
    <text evidence="2">The sequence shown here is derived from an EMBL/GenBank/DDBJ whole genome shotgun (WGS) entry which is preliminary data.</text>
</comment>
<dbReference type="Pfam" id="PF12138">
    <property type="entry name" value="Spherulin4"/>
    <property type="match status" value="1"/>
</dbReference>
<dbReference type="PANTHER" id="PTHR35040:SF9">
    <property type="entry name" value="4-LIKE CELL SURFACE PROTEIN, PUTATIVE (AFU_ORTHOLOGUE AFUA_4G14080)-RELATED"/>
    <property type="match status" value="1"/>
</dbReference>
<dbReference type="Proteomes" id="UP001596001">
    <property type="component" value="Unassembled WGS sequence"/>
</dbReference>
<proteinExistence type="predicted"/>
<evidence type="ECO:0000256" key="1">
    <source>
        <dbReference type="SAM" id="SignalP"/>
    </source>
</evidence>
<dbReference type="InterPro" id="IPR021986">
    <property type="entry name" value="Spherulin4"/>
</dbReference>
<dbReference type="PANTHER" id="PTHR35040">
    <property type="match status" value="1"/>
</dbReference>
<gene>
    <name evidence="2" type="ORF">ACFO6X_09555</name>
</gene>
<keyword evidence="1" id="KW-0732">Signal</keyword>
<feature type="signal peptide" evidence="1">
    <location>
        <begin position="1"/>
        <end position="22"/>
    </location>
</feature>
<dbReference type="RefSeq" id="WP_382432393.1">
    <property type="nucleotide sequence ID" value="NZ_JBHSHJ010000006.1"/>
</dbReference>
<evidence type="ECO:0000313" key="2">
    <source>
        <dbReference type="EMBL" id="MFC4789222.1"/>
    </source>
</evidence>